<evidence type="ECO:0000313" key="11">
    <source>
        <dbReference type="EMBL" id="TSA82604.1"/>
    </source>
</evidence>
<comment type="pathway">
    <text evidence="1">Cofactor biosynthesis; molybdopterin biosynthesis.</text>
</comment>
<evidence type="ECO:0000256" key="2">
    <source>
        <dbReference type="ARBA" id="ARBA00005426"/>
    </source>
</evidence>
<comment type="caution">
    <text evidence="11">The sequence shown here is derived from an EMBL/GenBank/DDBJ whole genome shotgun (WGS) entry which is preliminary data.</text>
</comment>
<dbReference type="Pfam" id="PF02391">
    <property type="entry name" value="MoaE"/>
    <property type="match status" value="1"/>
</dbReference>
<sequence length="146" mass="16584">MLEIFEGALDAPTLYMRWEQECRLEGAGALCVFSGVVRPQSLNFQGLSFDVHGPLLQAWFDVWQKRAHLQGVLLKMAHSRGDVPVLQTSYMVGLISEHRKAALALYVDFIEDFKHSAPIWKYDLLDNQRVYAKERSHPLRGSGLLA</sequence>
<evidence type="ECO:0000256" key="8">
    <source>
        <dbReference type="ARBA" id="ARBA00030781"/>
    </source>
</evidence>
<dbReference type="Proteomes" id="UP000319322">
    <property type="component" value="Unassembled WGS sequence"/>
</dbReference>
<evidence type="ECO:0000313" key="12">
    <source>
        <dbReference type="Proteomes" id="UP000319322"/>
    </source>
</evidence>
<reference evidence="11" key="1">
    <citation type="submission" date="2019-07" db="EMBL/GenBank/DDBJ databases">
        <title>Helicobacter labacensis sp. nov., Helicobacter mehlei sp. nov. and Helicobacter vulpis sp. nov., isolated from gastric mucosa of red fox (Vulpis vulpis).</title>
        <authorList>
            <person name="Kusar D."/>
            <person name="Gruntar I."/>
            <person name="Pate M."/>
            <person name="Zajc U."/>
            <person name="Ocepek M."/>
        </authorList>
    </citation>
    <scope>NUCLEOTIDE SEQUENCE [LARGE SCALE GENOMIC DNA]</scope>
    <source>
        <strain evidence="11">L8b</strain>
    </source>
</reference>
<dbReference type="RefSeq" id="WP_120947471.1">
    <property type="nucleotide sequence ID" value="NZ_QXQP01000002.1"/>
</dbReference>
<evidence type="ECO:0000256" key="4">
    <source>
        <dbReference type="ARBA" id="ARBA00013858"/>
    </source>
</evidence>
<dbReference type="OrthoDB" id="9803224at2"/>
<evidence type="ECO:0000256" key="6">
    <source>
        <dbReference type="ARBA" id="ARBA00029745"/>
    </source>
</evidence>
<comment type="subunit">
    <text evidence="5">Heterotetramer of 2 MoaD subunits and 2 MoaE subunits. Also stable as homodimer. The enzyme changes between these two forms during catalysis.</text>
</comment>
<evidence type="ECO:0000256" key="1">
    <source>
        <dbReference type="ARBA" id="ARBA00005046"/>
    </source>
</evidence>
<dbReference type="GO" id="GO:0006777">
    <property type="term" value="P:Mo-molybdopterin cofactor biosynthetic process"/>
    <property type="evidence" value="ECO:0007669"/>
    <property type="project" value="InterPro"/>
</dbReference>
<comment type="catalytic activity">
    <reaction evidence="10">
        <text>2 [molybdopterin-synthase sulfur-carrier protein]-C-terminal-Gly-aminoethanethioate + cyclic pyranopterin phosphate + H2O = molybdopterin + 2 [molybdopterin-synthase sulfur-carrier protein]-C-terminal Gly-Gly + 2 H(+)</text>
        <dbReference type="Rhea" id="RHEA:26333"/>
        <dbReference type="Rhea" id="RHEA-COMP:12202"/>
        <dbReference type="Rhea" id="RHEA-COMP:19907"/>
        <dbReference type="ChEBI" id="CHEBI:15377"/>
        <dbReference type="ChEBI" id="CHEBI:15378"/>
        <dbReference type="ChEBI" id="CHEBI:58698"/>
        <dbReference type="ChEBI" id="CHEBI:59648"/>
        <dbReference type="ChEBI" id="CHEBI:90778"/>
        <dbReference type="ChEBI" id="CHEBI:232372"/>
        <dbReference type="EC" id="2.8.1.12"/>
    </reaction>
</comment>
<reference evidence="11" key="2">
    <citation type="submission" date="2019-07" db="EMBL/GenBank/DDBJ databases">
        <authorList>
            <person name="Papic B."/>
        </authorList>
    </citation>
    <scope>NUCLEOTIDE SEQUENCE [LARGE SCALE GENOMIC DNA]</scope>
    <source>
        <strain evidence="11">L8b</strain>
    </source>
</reference>
<proteinExistence type="inferred from homology"/>
<evidence type="ECO:0000256" key="9">
    <source>
        <dbReference type="ARBA" id="ARBA00032474"/>
    </source>
</evidence>
<evidence type="ECO:0000256" key="3">
    <source>
        <dbReference type="ARBA" id="ARBA00011950"/>
    </source>
</evidence>
<dbReference type="InterPro" id="IPR036563">
    <property type="entry name" value="MoaE_sf"/>
</dbReference>
<evidence type="ECO:0000256" key="7">
    <source>
        <dbReference type="ARBA" id="ARBA00030407"/>
    </source>
</evidence>
<dbReference type="UniPathway" id="UPA00344"/>
<evidence type="ECO:0000256" key="10">
    <source>
        <dbReference type="ARBA" id="ARBA00049878"/>
    </source>
</evidence>
<accession>A0A553UQV7</accession>
<dbReference type="Gene3D" id="3.90.1170.40">
    <property type="entry name" value="Molybdopterin biosynthesis MoaE subunit"/>
    <property type="match status" value="1"/>
</dbReference>
<dbReference type="GO" id="GO:0030366">
    <property type="term" value="F:molybdopterin synthase activity"/>
    <property type="evidence" value="ECO:0007669"/>
    <property type="project" value="UniProtKB-EC"/>
</dbReference>
<gene>
    <name evidence="11" type="ORF">FNE76_05445</name>
</gene>
<dbReference type="AlphaFoldDB" id="A0A553UQV7"/>
<evidence type="ECO:0000256" key="5">
    <source>
        <dbReference type="ARBA" id="ARBA00026066"/>
    </source>
</evidence>
<protein>
    <recommendedName>
        <fullName evidence="4">Molybdopterin synthase catalytic subunit</fullName>
        <ecNumber evidence="3">2.8.1.12</ecNumber>
    </recommendedName>
    <alternativeName>
        <fullName evidence="8">MPT synthase subunit 2</fullName>
    </alternativeName>
    <alternativeName>
        <fullName evidence="6">Molybdenum cofactor biosynthesis protein E</fullName>
    </alternativeName>
    <alternativeName>
        <fullName evidence="7">Molybdopterin-converting factor large subunit</fullName>
    </alternativeName>
    <alternativeName>
        <fullName evidence="9">Molybdopterin-converting factor subunit 2</fullName>
    </alternativeName>
</protein>
<dbReference type="SUPFAM" id="SSF54690">
    <property type="entry name" value="Molybdopterin synthase subunit MoaE"/>
    <property type="match status" value="1"/>
</dbReference>
<dbReference type="InterPro" id="IPR003448">
    <property type="entry name" value="Mopterin_biosynth_MoaE"/>
</dbReference>
<dbReference type="EMBL" id="VKGC01000013">
    <property type="protein sequence ID" value="TSA82604.1"/>
    <property type="molecule type" value="Genomic_DNA"/>
</dbReference>
<comment type="similarity">
    <text evidence="2">Belongs to the MoaE family.</text>
</comment>
<dbReference type="EC" id="2.8.1.12" evidence="3"/>
<name>A0A553UQV7_9HELI</name>
<keyword evidence="12" id="KW-1185">Reference proteome</keyword>
<organism evidence="11 12">
    <name type="scientific">Helicobacter mehlei</name>
    <dbReference type="NCBI Taxonomy" id="2316080"/>
    <lineage>
        <taxon>Bacteria</taxon>
        <taxon>Pseudomonadati</taxon>
        <taxon>Campylobacterota</taxon>
        <taxon>Epsilonproteobacteria</taxon>
        <taxon>Campylobacterales</taxon>
        <taxon>Helicobacteraceae</taxon>
        <taxon>Helicobacter</taxon>
    </lineage>
</organism>